<dbReference type="RefSeq" id="WP_233123827.1">
    <property type="nucleotide sequence ID" value="NZ_BMKF01000001.1"/>
</dbReference>
<dbReference type="Proteomes" id="UP000628854">
    <property type="component" value="Unassembled WGS sequence"/>
</dbReference>
<dbReference type="Pfam" id="PF12680">
    <property type="entry name" value="SnoaL_2"/>
    <property type="match status" value="1"/>
</dbReference>
<feature type="domain" description="SnoaL-like" evidence="1">
    <location>
        <begin position="12"/>
        <end position="110"/>
    </location>
</feature>
<evidence type="ECO:0000313" key="2">
    <source>
        <dbReference type="EMBL" id="GGB63647.1"/>
    </source>
</evidence>
<dbReference type="EMBL" id="BMKF01000001">
    <property type="protein sequence ID" value="GGB63647.1"/>
    <property type="molecule type" value="Genomic_DNA"/>
</dbReference>
<evidence type="ECO:0000259" key="1">
    <source>
        <dbReference type="Pfam" id="PF12680"/>
    </source>
</evidence>
<comment type="caution">
    <text evidence="2">The sequence shown here is derived from an EMBL/GenBank/DDBJ whole genome shotgun (WGS) entry which is preliminary data.</text>
</comment>
<dbReference type="InterPro" id="IPR037401">
    <property type="entry name" value="SnoaL-like"/>
</dbReference>
<dbReference type="Gene3D" id="3.10.450.50">
    <property type="match status" value="1"/>
</dbReference>
<name>A0ABQ1JA71_9PROT</name>
<sequence>MSPMDCERFNADWLKAWSDKDVERLVGFYAPDCVYKDPQTTEGLNGRDALRTYLEGLFGSTPPMTYTPETVWAINGGFCGRWYCDIGENGEGGRMRGFDLVILKDGLIAHNEVYVHPLGELANA</sequence>
<dbReference type="CDD" id="cd00531">
    <property type="entry name" value="NTF2_like"/>
    <property type="match status" value="1"/>
</dbReference>
<evidence type="ECO:0000313" key="3">
    <source>
        <dbReference type="Proteomes" id="UP000628854"/>
    </source>
</evidence>
<dbReference type="InterPro" id="IPR032710">
    <property type="entry name" value="NTF2-like_dom_sf"/>
</dbReference>
<keyword evidence="3" id="KW-1185">Reference proteome</keyword>
<accession>A0ABQ1JA71</accession>
<dbReference type="SUPFAM" id="SSF54427">
    <property type="entry name" value="NTF2-like"/>
    <property type="match status" value="1"/>
</dbReference>
<proteinExistence type="predicted"/>
<protein>
    <recommendedName>
        <fullName evidence="1">SnoaL-like domain-containing protein</fullName>
    </recommendedName>
</protein>
<reference evidence="3" key="1">
    <citation type="journal article" date="2019" name="Int. J. Syst. Evol. Microbiol.">
        <title>The Global Catalogue of Microorganisms (GCM) 10K type strain sequencing project: providing services to taxonomists for standard genome sequencing and annotation.</title>
        <authorList>
            <consortium name="The Broad Institute Genomics Platform"/>
            <consortium name="The Broad Institute Genome Sequencing Center for Infectious Disease"/>
            <person name="Wu L."/>
            <person name="Ma J."/>
        </authorList>
    </citation>
    <scope>NUCLEOTIDE SEQUENCE [LARGE SCALE GENOMIC DNA]</scope>
    <source>
        <strain evidence="3">CGMCC 1.15928</strain>
    </source>
</reference>
<organism evidence="2 3">
    <name type="scientific">Henriciella pelagia</name>
    <dbReference type="NCBI Taxonomy" id="1977912"/>
    <lineage>
        <taxon>Bacteria</taxon>
        <taxon>Pseudomonadati</taxon>
        <taxon>Pseudomonadota</taxon>
        <taxon>Alphaproteobacteria</taxon>
        <taxon>Hyphomonadales</taxon>
        <taxon>Hyphomonadaceae</taxon>
        <taxon>Henriciella</taxon>
    </lineage>
</organism>
<gene>
    <name evidence="2" type="ORF">GCM10011503_10450</name>
</gene>